<comment type="caution">
    <text evidence="1">The sequence shown here is derived from an EMBL/GenBank/DDBJ whole genome shotgun (WGS) entry which is preliminary data.</text>
</comment>
<dbReference type="Proteomes" id="UP000093501">
    <property type="component" value="Unassembled WGS sequence"/>
</dbReference>
<organism evidence="1 2">
    <name type="scientific">Tessaracoccus lapidicaptus</name>
    <dbReference type="NCBI Taxonomy" id="1427523"/>
    <lineage>
        <taxon>Bacteria</taxon>
        <taxon>Bacillati</taxon>
        <taxon>Actinomycetota</taxon>
        <taxon>Actinomycetes</taxon>
        <taxon>Propionibacteriales</taxon>
        <taxon>Propionibacteriaceae</taxon>
        <taxon>Tessaracoccus</taxon>
    </lineage>
</organism>
<name>A0A1C0AS26_9ACTN</name>
<dbReference type="EMBL" id="MBQD01000001">
    <property type="protein sequence ID" value="OCL37224.1"/>
    <property type="molecule type" value="Genomic_DNA"/>
</dbReference>
<dbReference type="AlphaFoldDB" id="A0A1C0AS26"/>
<protein>
    <recommendedName>
        <fullName evidence="3">DUF559 domain-containing protein</fullName>
    </recommendedName>
</protein>
<gene>
    <name evidence="1" type="ORF">BCR15_11000</name>
</gene>
<evidence type="ECO:0008006" key="3">
    <source>
        <dbReference type="Google" id="ProtNLM"/>
    </source>
</evidence>
<keyword evidence="2" id="KW-1185">Reference proteome</keyword>
<sequence>MRHAQTVTPALRRLAAAQAGVLTTRQLEAHGITRHGLARLARDWQRVGNGLYLTGPAAWESAAWAGLLRGGSSAVLGAEGAAYLHGAMRDAPGVLRVWARHRHDDLTVGEFQVRFLRGVRTGRGHLPRTTLEESLLDISDHSTEDEAVAAVTGALALGRTTGPRLLAELDGRHRVRHSATLRLLCSAAARGIESALEWRFQQRVLTPHHLPVPDRQVQRSAGRVDVLYDRESLVIELDGMRDHSVWSKDMMRDNEHLLVDGLITLRYGWYAVERAPCEVALQVAQALRSRGWPGPAATCRRRPRDLPCQVSPGVPGRT</sequence>
<reference evidence="2" key="1">
    <citation type="submission" date="2016-07" db="EMBL/GenBank/DDBJ databases">
        <authorList>
            <person name="Florea S."/>
            <person name="Webb J.S."/>
            <person name="Jaromczyk J."/>
            <person name="Schardl C.L."/>
        </authorList>
    </citation>
    <scope>NUCLEOTIDE SEQUENCE [LARGE SCALE GENOMIC DNA]</scope>
    <source>
        <strain evidence="2">IPBSL-7</strain>
    </source>
</reference>
<evidence type="ECO:0000313" key="1">
    <source>
        <dbReference type="EMBL" id="OCL37224.1"/>
    </source>
</evidence>
<dbReference type="RefSeq" id="WP_068749431.1">
    <property type="nucleotide sequence ID" value="NZ_MBQD01000001.1"/>
</dbReference>
<accession>A0A1C0AS26</accession>
<evidence type="ECO:0000313" key="2">
    <source>
        <dbReference type="Proteomes" id="UP000093501"/>
    </source>
</evidence>
<proteinExistence type="predicted"/>